<dbReference type="InterPro" id="IPR049614">
    <property type="entry name" value="HrpB_DEXH"/>
</dbReference>
<evidence type="ECO:0000256" key="5">
    <source>
        <dbReference type="SAM" id="MobiDB-lite"/>
    </source>
</evidence>
<dbReference type="GO" id="GO:0003676">
    <property type="term" value="F:nucleic acid binding"/>
    <property type="evidence" value="ECO:0007669"/>
    <property type="project" value="InterPro"/>
</dbReference>
<keyword evidence="1" id="KW-0547">Nucleotide-binding</keyword>
<evidence type="ECO:0008006" key="11">
    <source>
        <dbReference type="Google" id="ProtNLM"/>
    </source>
</evidence>
<dbReference type="InterPro" id="IPR011545">
    <property type="entry name" value="DEAD/DEAH_box_helicase_dom"/>
</dbReference>
<evidence type="ECO:0000259" key="8">
    <source>
        <dbReference type="PROSITE" id="PS51194"/>
    </source>
</evidence>
<organism evidence="9 10">
    <name type="scientific">Chaetoceros tenuissimus</name>
    <dbReference type="NCBI Taxonomy" id="426638"/>
    <lineage>
        <taxon>Eukaryota</taxon>
        <taxon>Sar</taxon>
        <taxon>Stramenopiles</taxon>
        <taxon>Ochrophyta</taxon>
        <taxon>Bacillariophyta</taxon>
        <taxon>Coscinodiscophyceae</taxon>
        <taxon>Chaetocerotophycidae</taxon>
        <taxon>Chaetocerotales</taxon>
        <taxon>Chaetocerotaceae</taxon>
        <taxon>Chaetoceros</taxon>
    </lineage>
</organism>
<dbReference type="InterPro" id="IPR027417">
    <property type="entry name" value="P-loop_NTPase"/>
</dbReference>
<dbReference type="InterPro" id="IPR013689">
    <property type="entry name" value="RNA_helicase_ATP-dep_HrpB_C"/>
</dbReference>
<keyword evidence="6" id="KW-0812">Transmembrane</keyword>
<keyword evidence="6" id="KW-0472">Membrane</keyword>
<comment type="caution">
    <text evidence="9">The sequence shown here is derived from an EMBL/GenBank/DDBJ whole genome shotgun (WGS) entry which is preliminary data.</text>
</comment>
<evidence type="ECO:0000259" key="7">
    <source>
        <dbReference type="PROSITE" id="PS51192"/>
    </source>
</evidence>
<evidence type="ECO:0000256" key="2">
    <source>
        <dbReference type="ARBA" id="ARBA00022801"/>
    </source>
</evidence>
<dbReference type="Gene3D" id="3.40.50.300">
    <property type="entry name" value="P-loop containing nucleotide triphosphate hydrolases"/>
    <property type="match status" value="2"/>
</dbReference>
<evidence type="ECO:0000256" key="3">
    <source>
        <dbReference type="ARBA" id="ARBA00022806"/>
    </source>
</evidence>
<dbReference type="InterPro" id="IPR014001">
    <property type="entry name" value="Helicase_ATP-bd"/>
</dbReference>
<feature type="region of interest" description="Disordered" evidence="5">
    <location>
        <begin position="929"/>
        <end position="981"/>
    </location>
</feature>
<dbReference type="GO" id="GO:0004386">
    <property type="term" value="F:helicase activity"/>
    <property type="evidence" value="ECO:0007669"/>
    <property type="project" value="UniProtKB-KW"/>
</dbReference>
<dbReference type="EMBL" id="BLLK01000045">
    <property type="protein sequence ID" value="GFH51356.1"/>
    <property type="molecule type" value="Genomic_DNA"/>
</dbReference>
<dbReference type="CDD" id="cd17990">
    <property type="entry name" value="DEXHc_HrpB"/>
    <property type="match status" value="1"/>
</dbReference>
<dbReference type="Proteomes" id="UP001054902">
    <property type="component" value="Unassembled WGS sequence"/>
</dbReference>
<dbReference type="CDD" id="cd18791">
    <property type="entry name" value="SF2_C_RHA"/>
    <property type="match status" value="1"/>
</dbReference>
<dbReference type="SMART" id="SM00487">
    <property type="entry name" value="DEXDc"/>
    <property type="match status" value="1"/>
</dbReference>
<dbReference type="Pfam" id="PF00270">
    <property type="entry name" value="DEAD"/>
    <property type="match status" value="1"/>
</dbReference>
<dbReference type="SMART" id="SM00382">
    <property type="entry name" value="AAA"/>
    <property type="match status" value="1"/>
</dbReference>
<keyword evidence="10" id="KW-1185">Reference proteome</keyword>
<evidence type="ECO:0000313" key="9">
    <source>
        <dbReference type="EMBL" id="GFH51356.1"/>
    </source>
</evidence>
<sequence length="981" mass="108425">MRVQMYKAFFNVFVGFGFLFGSTAFVNYALPKAPSSFSTQYLYDEIKADIDALPIKTIIAPIRDALEEKPNLLLEASPGAGKTTIVPLLLSSFDSVPNVVVIEPRRVAARSAAQRMASLIDEVPGKRVGYAIRGESRMSSETRISVMTDGVLLNKIREDPELTGIDVVILDEFHERGIGSDTAFALCREIQMNFKPDLKIIVMSATLLGDIKTIGDNDDPNLALIEDESVGTKLLSSLGGSGMCNVLRSEGRQFPVSIQYAKRSAPPLGLLLNDNKLLVKTMSDTIEDSLLKTNGDVLVFLPGVKEIRRVVNELKFRNLGNIDIYPLYGALPKEEQDLAIRSDSLRRKIIVSSPIAEASLTIEGVTCVIDSGLQRQPRYDSTTGLPSLVTVICSQDSAIQRMGRAGRVSEGLCVRLYTEGDFNRMAISSIPEIMSTDLVPTSLLLTEFGYGSIEEIQNETSFIDPPPRKALEKAFSMLSDIEAVEEIESTISKNLSSKKFRVTPHGENLLKLSTHPRLATCIAIAEEKGSACLAGAVFVSAILDENLAKTRESNLCKIIQNFIAESENGTNLSFDAKKALQYASRISVAAYESVLDTFQGKIKSEDVLSNVGYAILPGFTDLVARRKSDASYGGSTYMLSLGQSVYLDRRDEDEFLIVLSTSTSDDNKTRIRSYVKIQENLLRDIAEEVEEVYTVASKGYEVRAKKVKKVGALQLESIPVSLSNSEKIAEVLLNTMQSLGGVFPALKPLQSKKDLIAIQDLICRVRLARKLSSDEDWPDCFRALDALENGCSEESANDENILQQLVENWMTGITSLKDLNLLSILDSTLDQHQRETLQRLFPTKINAPDETTLAVNYKEVDNHEVVPTVDAKLQQFFGLLDSPRVGYPHDSVPISLSLLSPANKPLAQTLDLPFFWKEVYPTVRAEMRGKYPKHPWPDDPVNATPSRKTKKQQAIDGDDTNVPKVNKRKEKSLKRKKRKGS</sequence>
<proteinExistence type="predicted"/>
<evidence type="ECO:0000256" key="4">
    <source>
        <dbReference type="ARBA" id="ARBA00022840"/>
    </source>
</evidence>
<feature type="domain" description="Helicase ATP-binding" evidence="7">
    <location>
        <begin position="63"/>
        <end position="225"/>
    </location>
</feature>
<dbReference type="Pfam" id="PF08482">
    <property type="entry name" value="HrpB_C"/>
    <property type="match status" value="1"/>
</dbReference>
<protein>
    <recommendedName>
        <fullName evidence="11">ATP-dependent helicase HrpB</fullName>
    </recommendedName>
</protein>
<name>A0AAD3CSF6_9STRA</name>
<dbReference type="PANTHER" id="PTHR43519:SF1">
    <property type="entry name" value="ATP-DEPENDENT RNA HELICASE HRPB"/>
    <property type="match status" value="1"/>
</dbReference>
<gene>
    <name evidence="9" type="ORF">CTEN210_07832</name>
</gene>
<dbReference type="InterPro" id="IPR001650">
    <property type="entry name" value="Helicase_C-like"/>
</dbReference>
<dbReference type="PROSITE" id="PS51192">
    <property type="entry name" value="HELICASE_ATP_BIND_1"/>
    <property type="match status" value="1"/>
</dbReference>
<reference evidence="9 10" key="1">
    <citation type="journal article" date="2021" name="Sci. Rep.">
        <title>The genome of the diatom Chaetoceros tenuissimus carries an ancient integrated fragment of an extant virus.</title>
        <authorList>
            <person name="Hongo Y."/>
            <person name="Kimura K."/>
            <person name="Takaki Y."/>
            <person name="Yoshida Y."/>
            <person name="Baba S."/>
            <person name="Kobayashi G."/>
            <person name="Nagasaki K."/>
            <person name="Hano T."/>
            <person name="Tomaru Y."/>
        </authorList>
    </citation>
    <scope>NUCLEOTIDE SEQUENCE [LARGE SCALE GENOMIC DNA]</scope>
    <source>
        <strain evidence="9 10">NIES-3715</strain>
    </source>
</reference>
<dbReference type="PROSITE" id="PS51194">
    <property type="entry name" value="HELICASE_CTER"/>
    <property type="match status" value="1"/>
</dbReference>
<dbReference type="Pfam" id="PF00271">
    <property type="entry name" value="Helicase_C"/>
    <property type="match status" value="1"/>
</dbReference>
<dbReference type="Gene3D" id="1.20.120.1080">
    <property type="match status" value="1"/>
</dbReference>
<keyword evidence="2" id="KW-0378">Hydrolase</keyword>
<dbReference type="GO" id="GO:0016787">
    <property type="term" value="F:hydrolase activity"/>
    <property type="evidence" value="ECO:0007669"/>
    <property type="project" value="UniProtKB-KW"/>
</dbReference>
<dbReference type="SUPFAM" id="SSF52540">
    <property type="entry name" value="P-loop containing nucleoside triphosphate hydrolases"/>
    <property type="match status" value="1"/>
</dbReference>
<evidence type="ECO:0000256" key="6">
    <source>
        <dbReference type="SAM" id="Phobius"/>
    </source>
</evidence>
<dbReference type="GO" id="GO:0005524">
    <property type="term" value="F:ATP binding"/>
    <property type="evidence" value="ECO:0007669"/>
    <property type="project" value="UniProtKB-KW"/>
</dbReference>
<evidence type="ECO:0000313" key="10">
    <source>
        <dbReference type="Proteomes" id="UP001054902"/>
    </source>
</evidence>
<accession>A0AAD3CSF6</accession>
<evidence type="ECO:0000256" key="1">
    <source>
        <dbReference type="ARBA" id="ARBA00022741"/>
    </source>
</evidence>
<dbReference type="SMART" id="SM00490">
    <property type="entry name" value="HELICc"/>
    <property type="match status" value="1"/>
</dbReference>
<keyword evidence="4" id="KW-0067">ATP-binding</keyword>
<dbReference type="PANTHER" id="PTHR43519">
    <property type="entry name" value="ATP-DEPENDENT RNA HELICASE HRPB"/>
    <property type="match status" value="1"/>
</dbReference>
<dbReference type="AlphaFoldDB" id="A0AAD3CSF6"/>
<keyword evidence="6" id="KW-1133">Transmembrane helix</keyword>
<feature type="domain" description="Helicase C-terminal" evidence="8">
    <location>
        <begin position="285"/>
        <end position="449"/>
    </location>
</feature>
<feature type="compositionally biased region" description="Basic residues" evidence="5">
    <location>
        <begin position="965"/>
        <end position="981"/>
    </location>
</feature>
<keyword evidence="3" id="KW-0347">Helicase</keyword>
<feature type="transmembrane region" description="Helical" evidence="6">
    <location>
        <begin position="12"/>
        <end position="30"/>
    </location>
</feature>
<dbReference type="InterPro" id="IPR003593">
    <property type="entry name" value="AAA+_ATPase"/>
</dbReference>